<comment type="subcellular location">
    <subcellularLocation>
        <location evidence="1">Cytoplasm</location>
        <location evidence="1">Cytoskeleton</location>
        <location evidence="1">Cilium axoneme</location>
    </subcellularLocation>
</comment>
<dbReference type="InterPro" id="IPR032675">
    <property type="entry name" value="LRR_dom_sf"/>
</dbReference>
<comment type="caution">
    <text evidence="5">The sequence shown here is derived from an EMBL/GenBank/DDBJ whole genome shotgun (WGS) entry which is preliminary data.</text>
</comment>
<keyword evidence="3" id="KW-0175">Coiled coil</keyword>
<feature type="coiled-coil region" evidence="3">
    <location>
        <begin position="184"/>
        <end position="264"/>
    </location>
</feature>
<reference evidence="5 6" key="1">
    <citation type="submission" date="2017-08" db="EMBL/GenBank/DDBJ databases">
        <title>Acidophilic green algal genome provides insights into adaptation to an acidic environment.</title>
        <authorList>
            <person name="Hirooka S."/>
            <person name="Hirose Y."/>
            <person name="Kanesaki Y."/>
            <person name="Higuchi S."/>
            <person name="Fujiwara T."/>
            <person name="Onuma R."/>
            <person name="Era A."/>
            <person name="Ohbayashi R."/>
            <person name="Uzuka A."/>
            <person name="Nozaki H."/>
            <person name="Yoshikawa H."/>
            <person name="Miyagishima S.Y."/>
        </authorList>
    </citation>
    <scope>NUCLEOTIDE SEQUENCE [LARGE SCALE GENOMIC DNA]</scope>
    <source>
        <strain evidence="5 6">NIES-2499</strain>
    </source>
</reference>
<sequence length="1074" mass="115240">MGLFSCASGASDVPSKKALLISLEKARSELQRELKHAHQKISSLERDAEKQNVQLEVLSKKGQSCDEDLQEKLLNDQKILERCNMLVKAFSAVETNIEGQSSYPKELSVEVTAYDPEDSHHEYHAREGELGGRVSEGNLELGTEADFSYISPSNLRKKPDLSNQGLQTALDKLEHGSEVLLQRLHEASELFHTLQQANAEAEQQLKAVEAQKDALDEMSRQQLQVADLRNSALEQENTALAGITAELEGQVVRLKQEVQDLNESSDTALSSIQAELLTMKARESSLSNSLAEAQDNLEQTRVCLSDKDAKLADLRSLLLASAQELEASRSALSGRETVLQSESAKRAEEEASRKEAQRDVMNIKKQLAEALGRVAAEEAENEGLRLQLESLREELSHVSEAAAVGAEAQQALLVAKRQLVDMDTQVVPALQERQRLSEVRVAALAVELDEARSMLCTAQQQTNQRTSDLAAANARLEEHQRKAKEMEAVLSATRASAEAERLAASDMTAQYLTAKRDLISTAKQLAGMAGEHGKTLEKLRLCDEQLATVQQELSKVQAQLQDILQDKASSSRRLRELESEFPAVSEELAVVRKAHAEVCMEVEAKRALLAAIARMSVKGGSKDKQAAANLDDVALLGYYQAALSEDRLCLKVCEAPLPLCGSLLAAVADSRQLKHLALDLDSSREMVWEKVGLRMACLAAALGLNTSIRTLELSGWTWSELGNGSALPFLTLGSAGSNSALSCVKVDTKLFDVDCASSLVELLLRGVVQPKRPGGQGVLRLYSDNDALDEWYGHMIQDAVDFRADALSIQADHDRSAGIQVPYGADAGTPLPVLLPSSAHKTPARGKVSPLHGASFIQTAHSPAGSASSFNSMSMMNTPTVRSKSAGFPLLPASATPVDADLSSEALESHHMVVVMVVFITCPHLHTLRLDSNKIGDAGAELLSLGLQKNSTLQELGLARNNVLASGAKKLVKALEAHPALIRLDLSGQRFEGLGPGGCDAVANLIRANTVIQEIDVSGNSIGATGAAALSSALRGAPLGCRLIRLAAGANGLDSASCKALQAAGSERGVVIAA</sequence>
<feature type="compositionally biased region" description="Basic and acidic residues" evidence="4">
    <location>
        <begin position="343"/>
        <end position="357"/>
    </location>
</feature>
<feature type="coiled-coil region" evidence="3">
    <location>
        <begin position="539"/>
        <end position="580"/>
    </location>
</feature>
<dbReference type="SMART" id="SM00368">
    <property type="entry name" value="LRR_RI"/>
    <property type="match status" value="4"/>
</dbReference>
<dbReference type="GO" id="GO:0005930">
    <property type="term" value="C:axoneme"/>
    <property type="evidence" value="ECO:0007669"/>
    <property type="project" value="UniProtKB-SubCell"/>
</dbReference>
<feature type="coiled-coil region" evidence="3">
    <location>
        <begin position="20"/>
        <end position="61"/>
    </location>
</feature>
<feature type="region of interest" description="Disordered" evidence="4">
    <location>
        <begin position="331"/>
        <end position="357"/>
    </location>
</feature>
<dbReference type="SUPFAM" id="SSF52047">
    <property type="entry name" value="RNI-like"/>
    <property type="match status" value="1"/>
</dbReference>
<name>A0A250WYQ6_9CHLO</name>
<dbReference type="OrthoDB" id="540208at2759"/>
<protein>
    <submittedName>
        <fullName evidence="5">Uncharacterized protein</fullName>
    </submittedName>
</protein>
<dbReference type="PANTHER" id="PTHR24111">
    <property type="entry name" value="LEUCINE-RICH REPEAT-CONTAINING PROTEIN 34"/>
    <property type="match status" value="1"/>
</dbReference>
<accession>A0A250WYQ6</accession>
<dbReference type="EMBL" id="BEGY01000014">
    <property type="protein sequence ID" value="GAX75916.1"/>
    <property type="molecule type" value="Genomic_DNA"/>
</dbReference>
<proteinExistence type="predicted"/>
<feature type="coiled-coil region" evidence="3">
    <location>
        <begin position="469"/>
        <end position="496"/>
    </location>
</feature>
<keyword evidence="2" id="KW-0677">Repeat</keyword>
<organism evidence="5 6">
    <name type="scientific">Chlamydomonas eustigma</name>
    <dbReference type="NCBI Taxonomy" id="1157962"/>
    <lineage>
        <taxon>Eukaryota</taxon>
        <taxon>Viridiplantae</taxon>
        <taxon>Chlorophyta</taxon>
        <taxon>core chlorophytes</taxon>
        <taxon>Chlorophyceae</taxon>
        <taxon>CS clade</taxon>
        <taxon>Chlamydomonadales</taxon>
        <taxon>Chlamydomonadaceae</taxon>
        <taxon>Chlamydomonas</taxon>
    </lineage>
</organism>
<dbReference type="AlphaFoldDB" id="A0A250WYQ6"/>
<dbReference type="PANTHER" id="PTHR24111:SF0">
    <property type="entry name" value="LEUCINE-RICH REPEAT-CONTAINING PROTEIN"/>
    <property type="match status" value="1"/>
</dbReference>
<evidence type="ECO:0000313" key="6">
    <source>
        <dbReference type="Proteomes" id="UP000232323"/>
    </source>
</evidence>
<dbReference type="Proteomes" id="UP000232323">
    <property type="component" value="Unassembled WGS sequence"/>
</dbReference>
<evidence type="ECO:0000256" key="3">
    <source>
        <dbReference type="SAM" id="Coils"/>
    </source>
</evidence>
<dbReference type="InterPro" id="IPR001611">
    <property type="entry name" value="Leu-rich_rpt"/>
</dbReference>
<dbReference type="Pfam" id="PF13516">
    <property type="entry name" value="LRR_6"/>
    <property type="match status" value="2"/>
</dbReference>
<evidence type="ECO:0000313" key="5">
    <source>
        <dbReference type="EMBL" id="GAX75916.1"/>
    </source>
</evidence>
<dbReference type="Gene3D" id="3.80.10.10">
    <property type="entry name" value="Ribonuclease Inhibitor"/>
    <property type="match status" value="1"/>
</dbReference>
<evidence type="ECO:0000256" key="4">
    <source>
        <dbReference type="SAM" id="MobiDB-lite"/>
    </source>
</evidence>
<evidence type="ECO:0000256" key="2">
    <source>
        <dbReference type="ARBA" id="ARBA00022737"/>
    </source>
</evidence>
<keyword evidence="6" id="KW-1185">Reference proteome</keyword>
<evidence type="ECO:0000256" key="1">
    <source>
        <dbReference type="ARBA" id="ARBA00004430"/>
    </source>
</evidence>
<gene>
    <name evidence="5" type="ORF">CEUSTIGMA_g3359.t1</name>
</gene>
<dbReference type="InterPro" id="IPR052201">
    <property type="entry name" value="LRR-containing_regulator"/>
</dbReference>